<sequence length="253" mass="27287">MEKIVFVLFGLLALTQGTPTGRVVNGEDAELGERPFQVSLQTYAHFCGGSIVSENWVVTAAHCVYGTSASGVNVVVGTVSLKNPHKSHPAEKIIVHEAYAPAQSNRNDIALIKVFTPFEFSDIVAPVPLADPNVKVKTNSTAVLSGWGGTWNSSSPTPDRLQKASIYVADQEYCRTVMASYGREIFPTNICANDPSTRRGQCNGDSGGPLTVDGKLTGIVSWSIKDPYCASTKYPGVYTRVSAYVDWIAEHTR</sequence>
<evidence type="ECO:0000259" key="10">
    <source>
        <dbReference type="PROSITE" id="PS50240"/>
    </source>
</evidence>
<name>A0A7M7TDD7_NASVI</name>
<dbReference type="FunFam" id="2.40.10.10:FF:000047">
    <property type="entry name" value="Trypsin eta"/>
    <property type="match status" value="1"/>
</dbReference>
<dbReference type="AlphaFoldDB" id="A0A7M7TDD7"/>
<dbReference type="InterPro" id="IPR001314">
    <property type="entry name" value="Peptidase_S1A"/>
</dbReference>
<dbReference type="InterPro" id="IPR043504">
    <property type="entry name" value="Peptidase_S1_PA_chymotrypsin"/>
</dbReference>
<dbReference type="PROSITE" id="PS00135">
    <property type="entry name" value="TRYPSIN_SER"/>
    <property type="match status" value="1"/>
</dbReference>
<evidence type="ECO:0000256" key="3">
    <source>
        <dbReference type="ARBA" id="ARBA00022670"/>
    </source>
</evidence>
<dbReference type="Gene3D" id="2.40.10.10">
    <property type="entry name" value="Trypsin-like serine proteases"/>
    <property type="match status" value="1"/>
</dbReference>
<dbReference type="InterPro" id="IPR033116">
    <property type="entry name" value="TRYPSIN_SER"/>
</dbReference>
<dbReference type="GO" id="GO:0005576">
    <property type="term" value="C:extracellular region"/>
    <property type="evidence" value="ECO:0007669"/>
    <property type="project" value="UniProtKB-SubCell"/>
</dbReference>
<evidence type="ECO:0000313" key="11">
    <source>
        <dbReference type="EnsemblMetazoa" id="XP_032455321"/>
    </source>
</evidence>
<dbReference type="RefSeq" id="XP_032455321.1">
    <property type="nucleotide sequence ID" value="XM_032599430.1"/>
</dbReference>
<dbReference type="InterPro" id="IPR001254">
    <property type="entry name" value="Trypsin_dom"/>
</dbReference>
<dbReference type="GeneID" id="100118551"/>
<evidence type="ECO:0000256" key="5">
    <source>
        <dbReference type="ARBA" id="ARBA00022825"/>
    </source>
</evidence>
<accession>A0A7M7TDD7</accession>
<dbReference type="EnsemblMetazoa" id="XM_032599430">
    <property type="protein sequence ID" value="XP_032455321"/>
    <property type="gene ID" value="GeneID_100118551"/>
</dbReference>
<keyword evidence="5 8" id="KW-0720">Serine protease</keyword>
<evidence type="ECO:0000313" key="12">
    <source>
        <dbReference type="Proteomes" id="UP000002358"/>
    </source>
</evidence>
<keyword evidence="2" id="KW-0964">Secreted</keyword>
<dbReference type="CDD" id="cd00190">
    <property type="entry name" value="Tryp_SPc"/>
    <property type="match status" value="1"/>
</dbReference>
<evidence type="ECO:0000256" key="9">
    <source>
        <dbReference type="SAM" id="SignalP"/>
    </source>
</evidence>
<feature type="signal peptide" evidence="9">
    <location>
        <begin position="1"/>
        <end position="17"/>
    </location>
</feature>
<keyword evidence="9" id="KW-0732">Signal</keyword>
<evidence type="ECO:0000256" key="4">
    <source>
        <dbReference type="ARBA" id="ARBA00022801"/>
    </source>
</evidence>
<evidence type="ECO:0000256" key="1">
    <source>
        <dbReference type="ARBA" id="ARBA00004239"/>
    </source>
</evidence>
<feature type="domain" description="Peptidase S1" evidence="10">
    <location>
        <begin position="23"/>
        <end position="253"/>
    </location>
</feature>
<dbReference type="PANTHER" id="PTHR24252:SF7">
    <property type="entry name" value="HYALIN"/>
    <property type="match status" value="1"/>
</dbReference>
<dbReference type="KEGG" id="nvi:100118551"/>
<dbReference type="GO" id="GO:0016485">
    <property type="term" value="P:protein processing"/>
    <property type="evidence" value="ECO:0007669"/>
    <property type="project" value="UniProtKB-ARBA"/>
</dbReference>
<dbReference type="SMART" id="SM00020">
    <property type="entry name" value="Tryp_SPc"/>
    <property type="match status" value="1"/>
</dbReference>
<feature type="chain" id="PRO_5033597487" description="chymotrypsin" evidence="9">
    <location>
        <begin position="18"/>
        <end position="253"/>
    </location>
</feature>
<dbReference type="OrthoDB" id="10051896at2759"/>
<keyword evidence="3 8" id="KW-0645">Protease</keyword>
<dbReference type="PRINTS" id="PR00722">
    <property type="entry name" value="CHYMOTRYPSIN"/>
</dbReference>
<dbReference type="SMR" id="A0A7M7TDD7"/>
<dbReference type="EC" id="3.4.21.1" evidence="7"/>
<dbReference type="GO" id="GO:0004252">
    <property type="term" value="F:serine-type endopeptidase activity"/>
    <property type="evidence" value="ECO:0007669"/>
    <property type="project" value="UniProtKB-EC"/>
</dbReference>
<keyword evidence="12" id="KW-1185">Reference proteome</keyword>
<dbReference type="PANTHER" id="PTHR24252">
    <property type="entry name" value="ACROSIN-RELATED"/>
    <property type="match status" value="1"/>
</dbReference>
<evidence type="ECO:0000256" key="7">
    <source>
        <dbReference type="ARBA" id="ARBA00044036"/>
    </source>
</evidence>
<dbReference type="InterPro" id="IPR009003">
    <property type="entry name" value="Peptidase_S1_PA"/>
</dbReference>
<dbReference type="PROSITE" id="PS50240">
    <property type="entry name" value="TRYPSIN_DOM"/>
    <property type="match status" value="1"/>
</dbReference>
<dbReference type="PROSITE" id="PS00134">
    <property type="entry name" value="TRYPSIN_HIS"/>
    <property type="match status" value="1"/>
</dbReference>
<dbReference type="CTD" id="100118551"/>
<organism evidence="11 12">
    <name type="scientific">Nasonia vitripennis</name>
    <name type="common">Parasitic wasp</name>
    <dbReference type="NCBI Taxonomy" id="7425"/>
    <lineage>
        <taxon>Eukaryota</taxon>
        <taxon>Metazoa</taxon>
        <taxon>Ecdysozoa</taxon>
        <taxon>Arthropoda</taxon>
        <taxon>Hexapoda</taxon>
        <taxon>Insecta</taxon>
        <taxon>Pterygota</taxon>
        <taxon>Neoptera</taxon>
        <taxon>Endopterygota</taxon>
        <taxon>Hymenoptera</taxon>
        <taxon>Apocrita</taxon>
        <taxon>Proctotrupomorpha</taxon>
        <taxon>Chalcidoidea</taxon>
        <taxon>Pteromalidae</taxon>
        <taxon>Pteromalinae</taxon>
        <taxon>Nasonia</taxon>
    </lineage>
</organism>
<keyword evidence="4 8" id="KW-0378">Hydrolase</keyword>
<comment type="subcellular location">
    <subcellularLocation>
        <location evidence="1">Secreted</location>
        <location evidence="1">Extracellular space</location>
    </subcellularLocation>
</comment>
<dbReference type="SUPFAM" id="SSF50494">
    <property type="entry name" value="Trypsin-like serine proteases"/>
    <property type="match status" value="1"/>
</dbReference>
<dbReference type="EnsemblMetazoa" id="NM_001172591">
    <property type="protein sequence ID" value="NP_001166062"/>
    <property type="gene ID" value="GeneID_100118551"/>
</dbReference>
<evidence type="ECO:0000256" key="6">
    <source>
        <dbReference type="ARBA" id="ARBA00023157"/>
    </source>
</evidence>
<dbReference type="RefSeq" id="NP_001166062.1">
    <property type="nucleotide sequence ID" value="NM_001172591.1"/>
</dbReference>
<keyword evidence="6" id="KW-1015">Disulfide bond</keyword>
<reference evidence="11" key="1">
    <citation type="submission" date="2021-01" db="UniProtKB">
        <authorList>
            <consortium name="EnsemblMetazoa"/>
        </authorList>
    </citation>
    <scope>IDENTIFICATION</scope>
</reference>
<dbReference type="Pfam" id="PF00089">
    <property type="entry name" value="Trypsin"/>
    <property type="match status" value="1"/>
</dbReference>
<evidence type="ECO:0000256" key="2">
    <source>
        <dbReference type="ARBA" id="ARBA00022525"/>
    </source>
</evidence>
<evidence type="ECO:0000256" key="8">
    <source>
        <dbReference type="RuleBase" id="RU363034"/>
    </source>
</evidence>
<protein>
    <recommendedName>
        <fullName evidence="7">chymotrypsin</fullName>
        <ecNumber evidence="7">3.4.21.1</ecNumber>
    </recommendedName>
</protein>
<dbReference type="Proteomes" id="UP000002358">
    <property type="component" value="Chromosome 1"/>
</dbReference>
<dbReference type="InterPro" id="IPR018114">
    <property type="entry name" value="TRYPSIN_HIS"/>
</dbReference>
<proteinExistence type="predicted"/>